<dbReference type="InterPro" id="IPR048263">
    <property type="entry name" value="Arb2"/>
</dbReference>
<feature type="compositionally biased region" description="Acidic residues" evidence="1">
    <location>
        <begin position="367"/>
        <end position="398"/>
    </location>
</feature>
<dbReference type="PANTHER" id="PTHR21357">
    <property type="entry name" value="FAM172 FAMILY PROTEIN HOMOLOG CG10038"/>
    <property type="match status" value="1"/>
</dbReference>
<dbReference type="EMBL" id="VIGI01000006">
    <property type="protein sequence ID" value="KAB8298554.1"/>
    <property type="molecule type" value="Genomic_DNA"/>
</dbReference>
<protein>
    <recommendedName>
        <fullName evidence="2">Arb2 domain-containing protein</fullName>
    </recommendedName>
</protein>
<keyword evidence="4" id="KW-1185">Reference proteome</keyword>
<dbReference type="GO" id="GO:0035197">
    <property type="term" value="F:siRNA binding"/>
    <property type="evidence" value="ECO:0007669"/>
    <property type="project" value="TreeGrafter"/>
</dbReference>
<evidence type="ECO:0000313" key="4">
    <source>
        <dbReference type="Proteomes" id="UP000326757"/>
    </source>
</evidence>
<dbReference type="GO" id="GO:0005634">
    <property type="term" value="C:nucleus"/>
    <property type="evidence" value="ECO:0007669"/>
    <property type="project" value="TreeGrafter"/>
</dbReference>
<dbReference type="GO" id="GO:0031048">
    <property type="term" value="P:regulatory ncRNA-mediated heterochromatin formation"/>
    <property type="evidence" value="ECO:0007669"/>
    <property type="project" value="TreeGrafter"/>
</dbReference>
<feature type="region of interest" description="Disordered" evidence="1">
    <location>
        <begin position="367"/>
        <end position="424"/>
    </location>
</feature>
<dbReference type="PANTHER" id="PTHR21357:SF4">
    <property type="entry name" value="FAM172 FAMILY PROTEIN HOMOLOG CG10038"/>
    <property type="match status" value="1"/>
</dbReference>
<organism evidence="3 4">
    <name type="scientific">Monilinia laxa</name>
    <name type="common">Brown rot fungus</name>
    <name type="synonym">Sclerotinia laxa</name>
    <dbReference type="NCBI Taxonomy" id="61186"/>
    <lineage>
        <taxon>Eukaryota</taxon>
        <taxon>Fungi</taxon>
        <taxon>Dikarya</taxon>
        <taxon>Ascomycota</taxon>
        <taxon>Pezizomycotina</taxon>
        <taxon>Leotiomycetes</taxon>
        <taxon>Helotiales</taxon>
        <taxon>Sclerotiniaceae</taxon>
        <taxon>Monilinia</taxon>
    </lineage>
</organism>
<proteinExistence type="predicted"/>
<gene>
    <name evidence="3" type="ORF">EYC80_000733</name>
</gene>
<dbReference type="InterPro" id="IPR053858">
    <property type="entry name" value="Arb2_dom"/>
</dbReference>
<sequence length="424" mass="47460">MFRRLPSGLPKDPKFEPTLHGLGYFINEKDEIRSVGNPKAYFKFFLTKNDRYNLLQREAMNHAIRDIVMERLLKLGLKKVILPLNVPETSPHVHILVSSNLCTASRVLVLFYEPKDDIGIFAHRIVGGAGGINNGSAVNMIKYIQDKGACSNESEPPAIILANMGQLFWYRRGRKPVTLTTWSALPQSSCVEKTTRLDPIKNTIPGNRDTDEHIDYIFNHVIEELMPKTAKIDVIGVSEGAMGVSRFLDNQENWTKWGPRMQAFAAVATWWHSIDCKNPLFLEWLQARGRVYSSSPEPAGTYLVGPEGSRRIAAFGCPVFSLGEPYYTECLLPKGYHTVIDYFHEVADWDSRGGDYVNPTFVRIDDDDEDYEDMGFGDEGFGDEGFGDEGFGDEDREDGVELKIESGDGGDNGVKDSDTQISAA</sequence>
<name>A0A5N6K747_MONLA</name>
<reference evidence="3 4" key="1">
    <citation type="submission" date="2019-06" db="EMBL/GenBank/DDBJ databases">
        <title>Genome Sequence of the Brown Rot Fungal Pathogen Monilinia laxa.</title>
        <authorList>
            <person name="De Miccolis Angelini R.M."/>
            <person name="Landi L."/>
            <person name="Abate D."/>
            <person name="Pollastro S."/>
            <person name="Romanazzi G."/>
            <person name="Faretra F."/>
        </authorList>
    </citation>
    <scope>NUCLEOTIDE SEQUENCE [LARGE SCALE GENOMIC DNA]</scope>
    <source>
        <strain evidence="3 4">Mlax316</strain>
    </source>
</reference>
<evidence type="ECO:0000313" key="3">
    <source>
        <dbReference type="EMBL" id="KAB8298554.1"/>
    </source>
</evidence>
<evidence type="ECO:0000259" key="2">
    <source>
        <dbReference type="Pfam" id="PF22749"/>
    </source>
</evidence>
<dbReference type="Proteomes" id="UP000326757">
    <property type="component" value="Unassembled WGS sequence"/>
</dbReference>
<dbReference type="AlphaFoldDB" id="A0A5N6K747"/>
<dbReference type="Pfam" id="PF22749">
    <property type="entry name" value="Arb2"/>
    <property type="match status" value="1"/>
</dbReference>
<accession>A0A5N6K747</accession>
<evidence type="ECO:0000256" key="1">
    <source>
        <dbReference type="SAM" id="MobiDB-lite"/>
    </source>
</evidence>
<feature type="domain" description="Arb2" evidence="2">
    <location>
        <begin position="15"/>
        <end position="298"/>
    </location>
</feature>
<comment type="caution">
    <text evidence="3">The sequence shown here is derived from an EMBL/GenBank/DDBJ whole genome shotgun (WGS) entry which is preliminary data.</text>
</comment>
<dbReference type="OrthoDB" id="421951at2759"/>